<dbReference type="KEGG" id="dalk:DSCA_19440"/>
<dbReference type="GO" id="GO:0005737">
    <property type="term" value="C:cytoplasm"/>
    <property type="evidence" value="ECO:0007669"/>
    <property type="project" value="UniProtKB-SubCell"/>
</dbReference>
<comment type="similarity">
    <text evidence="3 10">Belongs to the FKBP-type PPIase family.</text>
</comment>
<dbReference type="OrthoDB" id="9808891at2"/>
<comment type="function">
    <text evidence="8">Also involved in hydrogenase metallocenter assembly, probably by participating in the nickel insertion step. This function in hydrogenase biosynthesis requires chaperone activity and the presence of the metal-binding domain, but not PPIase activity.</text>
</comment>
<dbReference type="InterPro" id="IPR046357">
    <property type="entry name" value="PPIase_dom_sf"/>
</dbReference>
<organism evidence="12 13">
    <name type="scientific">Desulfosarcina alkanivorans</name>
    <dbReference type="NCBI Taxonomy" id="571177"/>
    <lineage>
        <taxon>Bacteria</taxon>
        <taxon>Pseudomonadati</taxon>
        <taxon>Thermodesulfobacteriota</taxon>
        <taxon>Desulfobacteria</taxon>
        <taxon>Desulfobacterales</taxon>
        <taxon>Desulfosarcinaceae</taxon>
        <taxon>Desulfosarcina</taxon>
    </lineage>
</organism>
<evidence type="ECO:0000256" key="4">
    <source>
        <dbReference type="ARBA" id="ARBA00022490"/>
    </source>
</evidence>
<dbReference type="Pfam" id="PF00254">
    <property type="entry name" value="FKBP_C"/>
    <property type="match status" value="1"/>
</dbReference>
<keyword evidence="4" id="KW-0963">Cytoplasm</keyword>
<dbReference type="Proteomes" id="UP000427906">
    <property type="component" value="Chromosome"/>
</dbReference>
<keyword evidence="7 9" id="KW-0413">Isomerase</keyword>
<protein>
    <recommendedName>
        <fullName evidence="10">Peptidyl-prolyl cis-trans isomerase</fullName>
        <ecNumber evidence="10">5.2.1.8</ecNumber>
    </recommendedName>
</protein>
<evidence type="ECO:0000256" key="2">
    <source>
        <dbReference type="ARBA" id="ARBA00004496"/>
    </source>
</evidence>
<reference evidence="12 13" key="1">
    <citation type="submission" date="2019-11" db="EMBL/GenBank/DDBJ databases">
        <title>Comparative genomics of hydrocarbon-degrading Desulfosarcina strains.</title>
        <authorList>
            <person name="Watanabe M."/>
            <person name="Kojima H."/>
            <person name="Fukui M."/>
        </authorList>
    </citation>
    <scope>NUCLEOTIDE SEQUENCE [LARGE SCALE GENOMIC DNA]</scope>
    <source>
        <strain evidence="12 13">PL12</strain>
    </source>
</reference>
<dbReference type="EMBL" id="AP021874">
    <property type="protein sequence ID" value="BBO68014.1"/>
    <property type="molecule type" value="Genomic_DNA"/>
</dbReference>
<dbReference type="SUPFAM" id="SSF54534">
    <property type="entry name" value="FKBP-like"/>
    <property type="match status" value="1"/>
</dbReference>
<dbReference type="PANTHER" id="PTHR47861">
    <property type="entry name" value="FKBP-TYPE PEPTIDYL-PROLYL CIS-TRANS ISOMERASE SLYD"/>
    <property type="match status" value="1"/>
</dbReference>
<feature type="domain" description="PPIase FKBP-type" evidence="11">
    <location>
        <begin position="13"/>
        <end position="100"/>
    </location>
</feature>
<evidence type="ECO:0000256" key="3">
    <source>
        <dbReference type="ARBA" id="ARBA00006577"/>
    </source>
</evidence>
<gene>
    <name evidence="12" type="ORF">DSCA_19440</name>
</gene>
<evidence type="ECO:0000256" key="10">
    <source>
        <dbReference type="RuleBase" id="RU003915"/>
    </source>
</evidence>
<accession>A0A5K7YNT1</accession>
<dbReference type="GO" id="GO:0003755">
    <property type="term" value="F:peptidyl-prolyl cis-trans isomerase activity"/>
    <property type="evidence" value="ECO:0007669"/>
    <property type="project" value="UniProtKB-UniRule"/>
</dbReference>
<dbReference type="Gene3D" id="3.10.50.40">
    <property type="match status" value="1"/>
</dbReference>
<comment type="catalytic activity">
    <reaction evidence="1 9 10">
        <text>[protein]-peptidylproline (omega=180) = [protein]-peptidylproline (omega=0)</text>
        <dbReference type="Rhea" id="RHEA:16237"/>
        <dbReference type="Rhea" id="RHEA-COMP:10747"/>
        <dbReference type="Rhea" id="RHEA-COMP:10748"/>
        <dbReference type="ChEBI" id="CHEBI:83833"/>
        <dbReference type="ChEBI" id="CHEBI:83834"/>
        <dbReference type="EC" id="5.2.1.8"/>
    </reaction>
</comment>
<evidence type="ECO:0000256" key="7">
    <source>
        <dbReference type="ARBA" id="ARBA00023235"/>
    </source>
</evidence>
<comment type="subcellular location">
    <subcellularLocation>
        <location evidence="2">Cytoplasm</location>
    </subcellularLocation>
</comment>
<dbReference type="PANTHER" id="PTHR47861:SF3">
    <property type="entry name" value="FKBP-TYPE PEPTIDYL-PROLYL CIS-TRANS ISOMERASE SLYD"/>
    <property type="match status" value="1"/>
</dbReference>
<evidence type="ECO:0000256" key="6">
    <source>
        <dbReference type="ARBA" id="ARBA00023186"/>
    </source>
</evidence>
<evidence type="ECO:0000313" key="12">
    <source>
        <dbReference type="EMBL" id="BBO68014.1"/>
    </source>
</evidence>
<evidence type="ECO:0000256" key="5">
    <source>
        <dbReference type="ARBA" id="ARBA00023110"/>
    </source>
</evidence>
<evidence type="ECO:0000256" key="9">
    <source>
        <dbReference type="PROSITE-ProRule" id="PRU00277"/>
    </source>
</evidence>
<dbReference type="RefSeq" id="WP_155316216.1">
    <property type="nucleotide sequence ID" value="NZ_AP021874.1"/>
</dbReference>
<dbReference type="InterPro" id="IPR001179">
    <property type="entry name" value="PPIase_FKBP_dom"/>
</dbReference>
<evidence type="ECO:0000256" key="8">
    <source>
        <dbReference type="ARBA" id="ARBA00037071"/>
    </source>
</evidence>
<proteinExistence type="inferred from homology"/>
<name>A0A5K7YNT1_9BACT</name>
<evidence type="ECO:0000313" key="13">
    <source>
        <dbReference type="Proteomes" id="UP000427906"/>
    </source>
</evidence>
<keyword evidence="6" id="KW-0143">Chaperone</keyword>
<dbReference type="AlphaFoldDB" id="A0A5K7YNT1"/>
<keyword evidence="5 9" id="KW-0697">Rotamase</keyword>
<evidence type="ECO:0000256" key="1">
    <source>
        <dbReference type="ARBA" id="ARBA00000971"/>
    </source>
</evidence>
<keyword evidence="13" id="KW-1185">Reference proteome</keyword>
<sequence>MRNPGKNISVGENTIVTMQYLVRDSSGKVLDDSHTLSPLKFTIDDGQFPPEFERQIQGMQPGQRKSVIIPAALGYGERKAENTLKINRIEVPQTDIVVGGLLRRLNANLESEVYTITGYVGDWVFLDKNHPLAGMDLLYEVFIVAVEQGPSKSSPFEMKNLLNIFKPFVRRGQDNGK</sequence>
<evidence type="ECO:0000259" key="11">
    <source>
        <dbReference type="PROSITE" id="PS50059"/>
    </source>
</evidence>
<dbReference type="EC" id="5.2.1.8" evidence="10"/>
<dbReference type="PROSITE" id="PS50059">
    <property type="entry name" value="FKBP_PPIASE"/>
    <property type="match status" value="1"/>
</dbReference>
<dbReference type="GO" id="GO:0042026">
    <property type="term" value="P:protein refolding"/>
    <property type="evidence" value="ECO:0007669"/>
    <property type="project" value="UniProtKB-ARBA"/>
</dbReference>